<reference evidence="5" key="2">
    <citation type="submission" date="2019-09" db="UniProtKB">
        <authorList>
            <consortium name="WormBaseParasite"/>
        </authorList>
    </citation>
    <scope>IDENTIFICATION</scope>
</reference>
<feature type="region of interest" description="Disordered" evidence="1">
    <location>
        <begin position="188"/>
        <end position="289"/>
    </location>
</feature>
<dbReference type="PANTHER" id="PTHR46163">
    <property type="entry name" value="TYROSINE-PROTEIN PHOSPHATASE-RELATED"/>
    <property type="match status" value="1"/>
</dbReference>
<dbReference type="EMBL" id="UZAH01026512">
    <property type="protein sequence ID" value="VDO81792.1"/>
    <property type="molecule type" value="Genomic_DNA"/>
</dbReference>
<dbReference type="InterPro" id="IPR052782">
    <property type="entry name" value="Oocyte-zygote_transition_reg"/>
</dbReference>
<evidence type="ECO:0000256" key="1">
    <source>
        <dbReference type="SAM" id="MobiDB-lite"/>
    </source>
</evidence>
<dbReference type="SMART" id="SM00194">
    <property type="entry name" value="PTPc"/>
    <property type="match status" value="1"/>
</dbReference>
<feature type="compositionally biased region" description="Basic and acidic residues" evidence="1">
    <location>
        <begin position="56"/>
        <end position="70"/>
    </location>
</feature>
<proteinExistence type="predicted"/>
<evidence type="ECO:0000313" key="4">
    <source>
        <dbReference type="Proteomes" id="UP000050761"/>
    </source>
</evidence>
<dbReference type="PRINTS" id="PR00700">
    <property type="entry name" value="PRTYPHPHTASE"/>
</dbReference>
<name>A0A183FPU9_HELPZ</name>
<dbReference type="OrthoDB" id="5825157at2759"/>
<gene>
    <name evidence="3" type="ORF">HPBE_LOCUS9683</name>
</gene>
<dbReference type="AlphaFoldDB" id="A0A183FPU9"/>
<accession>A0A3P8CCE3</accession>
<dbReference type="InterPro" id="IPR029021">
    <property type="entry name" value="Prot-tyrosine_phosphatase-like"/>
</dbReference>
<feature type="compositionally biased region" description="Basic residues" evidence="1">
    <location>
        <begin position="1"/>
        <end position="55"/>
    </location>
</feature>
<feature type="compositionally biased region" description="Low complexity" evidence="1">
    <location>
        <begin position="240"/>
        <end position="285"/>
    </location>
</feature>
<dbReference type="CDD" id="cd00047">
    <property type="entry name" value="PTPc"/>
    <property type="match status" value="1"/>
</dbReference>
<evidence type="ECO:0000313" key="5">
    <source>
        <dbReference type="WBParaSite" id="HPBE_0000968201-mRNA-1"/>
    </source>
</evidence>
<feature type="compositionally biased region" description="Low complexity" evidence="1">
    <location>
        <begin position="188"/>
        <end position="217"/>
    </location>
</feature>
<keyword evidence="4" id="KW-1185">Reference proteome</keyword>
<dbReference type="InterPro" id="IPR000242">
    <property type="entry name" value="PTP_cat"/>
</dbReference>
<feature type="domain" description="Tyrosine-protein phosphatase" evidence="2">
    <location>
        <begin position="326"/>
        <end position="574"/>
    </location>
</feature>
<sequence>MSKKRKKSSKKRKHRSSSKKRGRGSKHDRKRDKRRRGSSKKHSRKKSRSKKHHKGRDRDRGRDGRHQDRHRDRKKNLGNIVLVKNRHKAQQGGAAQYEPSPMQAQPVHPGARPTGSEASTQLYTSLLVGRIFDLRRSGIFLSHKTPVIERHLDHAALTREFTSNVRLPSDAIADPSYEHALLKFGGTTTGATTATTTPTTTGPMPTPTPGTTGTQPQPYAPPDVVMVPLAGTEQPPPTPATTTDQPTATTTATATTTPTATTTATRPEGQATSTTSGTTQPTPSQHVTADEITRKESQEQLKSGCDQNAKWKTYIEKALEGGPEGMANEFRAIRGYLPPMATRIAFDANTEKNRFEDIVCIDQTRVRLDAESYIHASWVNITASKKAILTQLPLRESAADFWQMVLDTDAQAILLILTHAEFNMFHANGVFPAEQDFLHFQGSHVRVGEFKRVVIDRDWTMHVISVRSGDRRKYVHMHHYSGWTHGKQPCRLQDIWQLQSVFRKYTSPHIYMSLSGCGRAGTYAAFEIAHERLHSDNFQKLVISDCVCRARNGRMHAVQRVIQMQTIHAAIMEHMMAAKFSQQLPAKTVQKYEEFSERFNKCADLQEDLQ</sequence>
<dbReference type="SUPFAM" id="SSF52799">
    <property type="entry name" value="(Phosphotyrosine protein) phosphatases II"/>
    <property type="match status" value="1"/>
</dbReference>
<protein>
    <submittedName>
        <fullName evidence="5">Tyrosine-protein phosphatase domain-containing protein</fullName>
    </submittedName>
</protein>
<dbReference type="GO" id="GO:0004725">
    <property type="term" value="F:protein tyrosine phosphatase activity"/>
    <property type="evidence" value="ECO:0007669"/>
    <property type="project" value="InterPro"/>
</dbReference>
<feature type="region of interest" description="Disordered" evidence="1">
    <location>
        <begin position="1"/>
        <end position="116"/>
    </location>
</feature>
<dbReference type="PANTHER" id="PTHR46163:SF15">
    <property type="entry name" value="TYROSINE-PROTEIN PHOSPHATASE DOMAIN-CONTAINING PROTEIN"/>
    <property type="match status" value="1"/>
</dbReference>
<evidence type="ECO:0000313" key="3">
    <source>
        <dbReference type="EMBL" id="VDO81792.1"/>
    </source>
</evidence>
<reference evidence="3 4" key="1">
    <citation type="submission" date="2018-11" db="EMBL/GenBank/DDBJ databases">
        <authorList>
            <consortium name="Pathogen Informatics"/>
        </authorList>
    </citation>
    <scope>NUCLEOTIDE SEQUENCE [LARGE SCALE GENOMIC DNA]</scope>
</reference>
<evidence type="ECO:0000259" key="2">
    <source>
        <dbReference type="PROSITE" id="PS50055"/>
    </source>
</evidence>
<dbReference type="InterPro" id="IPR003595">
    <property type="entry name" value="Tyr_Pase_cat"/>
</dbReference>
<dbReference type="SMART" id="SM00404">
    <property type="entry name" value="PTPc_motif"/>
    <property type="match status" value="1"/>
</dbReference>
<organism evidence="4 5">
    <name type="scientific">Heligmosomoides polygyrus</name>
    <name type="common">Parasitic roundworm</name>
    <dbReference type="NCBI Taxonomy" id="6339"/>
    <lineage>
        <taxon>Eukaryota</taxon>
        <taxon>Metazoa</taxon>
        <taxon>Ecdysozoa</taxon>
        <taxon>Nematoda</taxon>
        <taxon>Chromadorea</taxon>
        <taxon>Rhabditida</taxon>
        <taxon>Rhabditina</taxon>
        <taxon>Rhabditomorpha</taxon>
        <taxon>Strongyloidea</taxon>
        <taxon>Heligmosomidae</taxon>
        <taxon>Heligmosomoides</taxon>
    </lineage>
</organism>
<dbReference type="Pfam" id="PF00102">
    <property type="entry name" value="Y_phosphatase"/>
    <property type="match status" value="1"/>
</dbReference>
<dbReference type="PROSITE" id="PS50055">
    <property type="entry name" value="TYR_PHOSPHATASE_PTP"/>
    <property type="match status" value="1"/>
</dbReference>
<dbReference type="Proteomes" id="UP000050761">
    <property type="component" value="Unassembled WGS sequence"/>
</dbReference>
<dbReference type="WBParaSite" id="HPBE_0000968201-mRNA-1">
    <property type="protein sequence ID" value="HPBE_0000968201-mRNA-1"/>
    <property type="gene ID" value="HPBE_0000968201"/>
</dbReference>
<dbReference type="Gene3D" id="3.90.190.10">
    <property type="entry name" value="Protein tyrosine phosphatase superfamily"/>
    <property type="match status" value="1"/>
</dbReference>
<accession>A0A183FPU9</accession>